<dbReference type="InParanoid" id="E2AQB9"/>
<sequence>MAVGVITYQPKTRKFGDSGHVSKNVSLLIADPITNSPLKVQKIGVICCKSPSLTNGYLTSMRGTLESVTDDKGWFHTDDMGFYDSDGNIHILERRRNVITYQNHTILPISIEHILKMHPKITKEELIKFVASKVFKLRAECVMIEDFPYLPNGYPNRRAISILAKAYKKVYDKKVYCAEKKTEF</sequence>
<keyword evidence="2" id="KW-1185">Reference proteome</keyword>
<evidence type="ECO:0000313" key="1">
    <source>
        <dbReference type="EMBL" id="EFN64362.1"/>
    </source>
</evidence>
<protein>
    <submittedName>
        <fullName evidence="1">4-coumarate--CoA ligase-like 5</fullName>
    </submittedName>
</protein>
<dbReference type="OrthoDB" id="10253869at2759"/>
<dbReference type="AlphaFoldDB" id="E2AQB9"/>
<dbReference type="PANTHER" id="PTHR24096">
    <property type="entry name" value="LONG-CHAIN-FATTY-ACID--COA LIGASE"/>
    <property type="match status" value="1"/>
</dbReference>
<organism evidence="2">
    <name type="scientific">Camponotus floridanus</name>
    <name type="common">Florida carpenter ant</name>
    <dbReference type="NCBI Taxonomy" id="104421"/>
    <lineage>
        <taxon>Eukaryota</taxon>
        <taxon>Metazoa</taxon>
        <taxon>Ecdysozoa</taxon>
        <taxon>Arthropoda</taxon>
        <taxon>Hexapoda</taxon>
        <taxon>Insecta</taxon>
        <taxon>Pterygota</taxon>
        <taxon>Neoptera</taxon>
        <taxon>Endopterygota</taxon>
        <taxon>Hymenoptera</taxon>
        <taxon>Apocrita</taxon>
        <taxon>Aculeata</taxon>
        <taxon>Formicoidea</taxon>
        <taxon>Formicidae</taxon>
        <taxon>Formicinae</taxon>
        <taxon>Camponotus</taxon>
    </lineage>
</organism>
<dbReference type="SUPFAM" id="SSF56801">
    <property type="entry name" value="Acetyl-CoA synthetase-like"/>
    <property type="match status" value="1"/>
</dbReference>
<dbReference type="Gene3D" id="3.40.50.12780">
    <property type="entry name" value="N-terminal domain of ligase-like"/>
    <property type="match status" value="1"/>
</dbReference>
<name>E2AQB9_CAMFO</name>
<dbReference type="EMBL" id="GL441722">
    <property type="protein sequence ID" value="EFN64362.1"/>
    <property type="molecule type" value="Genomic_DNA"/>
</dbReference>
<proteinExistence type="predicted"/>
<reference evidence="1 2" key="1">
    <citation type="journal article" date="2010" name="Science">
        <title>Genomic comparison of the ants Camponotus floridanus and Harpegnathos saltator.</title>
        <authorList>
            <person name="Bonasio R."/>
            <person name="Zhang G."/>
            <person name="Ye C."/>
            <person name="Mutti N.S."/>
            <person name="Fang X."/>
            <person name="Qin N."/>
            <person name="Donahue G."/>
            <person name="Yang P."/>
            <person name="Li Q."/>
            <person name="Li C."/>
            <person name="Zhang P."/>
            <person name="Huang Z."/>
            <person name="Berger S.L."/>
            <person name="Reinberg D."/>
            <person name="Wang J."/>
            <person name="Liebig J."/>
        </authorList>
    </citation>
    <scope>NUCLEOTIDE SEQUENCE [LARGE SCALE GENOMIC DNA]</scope>
    <source>
        <strain evidence="2">C129</strain>
    </source>
</reference>
<accession>E2AQB9</accession>
<gene>
    <name evidence="1" type="ORF">EAG_08067</name>
</gene>
<evidence type="ECO:0000313" key="2">
    <source>
        <dbReference type="Proteomes" id="UP000000311"/>
    </source>
</evidence>
<keyword evidence="1" id="KW-0436">Ligase</keyword>
<dbReference type="STRING" id="104421.E2AQB9"/>
<dbReference type="Proteomes" id="UP000000311">
    <property type="component" value="Unassembled WGS sequence"/>
</dbReference>
<dbReference type="GO" id="GO:0016874">
    <property type="term" value="F:ligase activity"/>
    <property type="evidence" value="ECO:0007669"/>
    <property type="project" value="UniProtKB-KW"/>
</dbReference>
<dbReference type="InterPro" id="IPR042099">
    <property type="entry name" value="ANL_N_sf"/>
</dbReference>